<evidence type="ECO:0000313" key="2">
    <source>
        <dbReference type="Proteomes" id="UP000237684"/>
    </source>
</evidence>
<protein>
    <submittedName>
        <fullName evidence="1">Uncharacterized protein</fullName>
    </submittedName>
</protein>
<organism evidence="1 2">
    <name type="scientific">Abditibacterium utsteinense</name>
    <dbReference type="NCBI Taxonomy" id="1960156"/>
    <lineage>
        <taxon>Bacteria</taxon>
        <taxon>Pseudomonadati</taxon>
        <taxon>Abditibacteriota</taxon>
        <taxon>Abditibacteriia</taxon>
        <taxon>Abditibacteriales</taxon>
        <taxon>Abditibacteriaceae</taxon>
        <taxon>Abditibacterium</taxon>
    </lineage>
</organism>
<sequence>MVRVGLSNFYLALNRMDLLHFLWNRSLNPQKMKGIPRIPLRFRERKAGLIQFRTIHFYDGS</sequence>
<comment type="caution">
    <text evidence="1">The sequence shown here is derived from an EMBL/GenBank/DDBJ whole genome shotgun (WGS) entry which is preliminary data.</text>
</comment>
<dbReference type="EMBL" id="NIGF01000025">
    <property type="protein sequence ID" value="PQV62680.1"/>
    <property type="molecule type" value="Genomic_DNA"/>
</dbReference>
<gene>
    <name evidence="1" type="ORF">B1R32_12529</name>
</gene>
<accession>A0A2S8SPF9</accession>
<evidence type="ECO:0000313" key="1">
    <source>
        <dbReference type="EMBL" id="PQV62680.1"/>
    </source>
</evidence>
<dbReference type="AlphaFoldDB" id="A0A2S8SPF9"/>
<dbReference type="InParanoid" id="A0A2S8SPF9"/>
<proteinExistence type="predicted"/>
<name>A0A2S8SPF9_9BACT</name>
<dbReference type="Proteomes" id="UP000237684">
    <property type="component" value="Unassembled WGS sequence"/>
</dbReference>
<reference evidence="1 2" key="1">
    <citation type="journal article" date="2018" name="Syst. Appl. Microbiol.">
        <title>Abditibacterium utsteinense sp. nov., the first cultivated member of candidate phylum FBP, isolated from ice-free Antarctic soil samples.</title>
        <authorList>
            <person name="Tahon G."/>
            <person name="Tytgat B."/>
            <person name="Lebbe L."/>
            <person name="Carlier A."/>
            <person name="Willems A."/>
        </authorList>
    </citation>
    <scope>NUCLEOTIDE SEQUENCE [LARGE SCALE GENOMIC DNA]</scope>
    <source>
        <strain evidence="1 2">LMG 29911</strain>
    </source>
</reference>
<keyword evidence="2" id="KW-1185">Reference proteome</keyword>